<dbReference type="InterPro" id="IPR045584">
    <property type="entry name" value="Pilin-like"/>
</dbReference>
<proteinExistence type="predicted"/>
<dbReference type="AlphaFoldDB" id="K1X5R6"/>
<evidence type="ECO:0008006" key="2">
    <source>
        <dbReference type="Google" id="ProtNLM"/>
    </source>
</evidence>
<name>K1X5R6_9BACT</name>
<accession>K1X5R6</accession>
<sequence>MKKAFTLIEMVIVLLVIWILLAATMKFGSNRIIDLKAQSIKEQFVGYYNDIYSQNMTSSFRDGKKYQQLVVVLTTGISYSVDALPLIDSKISGMSIQNLRFETEGMLFPLSHLLFVPYQLWCGITDGTTSWNILYFNLVIPENGKQYCFEIKSETCKLVEQHCND</sequence>
<organism evidence="1">
    <name type="scientific">uncultured bacterium</name>
    <name type="common">gcode 4</name>
    <dbReference type="NCBI Taxonomy" id="1234023"/>
    <lineage>
        <taxon>Bacteria</taxon>
        <taxon>environmental samples</taxon>
    </lineage>
</organism>
<evidence type="ECO:0000313" key="1">
    <source>
        <dbReference type="EMBL" id="EKD25565.1"/>
    </source>
</evidence>
<protein>
    <recommendedName>
        <fullName evidence="2">Prepilin-type N-terminal cleavage/methylation domain-containing protein</fullName>
    </recommendedName>
</protein>
<dbReference type="InterPro" id="IPR012902">
    <property type="entry name" value="N_methyl_site"/>
</dbReference>
<gene>
    <name evidence="1" type="ORF">ACD_80C00016G0002</name>
</gene>
<reference evidence="1" key="1">
    <citation type="journal article" date="2012" name="Science">
        <title>Fermentation, hydrogen, and sulfur metabolism in multiple uncultivated bacterial phyla.</title>
        <authorList>
            <person name="Wrighton K.C."/>
            <person name="Thomas B.C."/>
            <person name="Sharon I."/>
            <person name="Miller C.S."/>
            <person name="Castelle C.J."/>
            <person name="VerBerkmoes N.C."/>
            <person name="Wilkins M.J."/>
            <person name="Hettich R.L."/>
            <person name="Lipton M.S."/>
            <person name="Williams K.H."/>
            <person name="Long P.E."/>
            <person name="Banfield J.F."/>
        </authorList>
    </citation>
    <scope>NUCLEOTIDE SEQUENCE [LARGE SCALE GENOMIC DNA]</scope>
</reference>
<dbReference type="NCBIfam" id="TIGR02532">
    <property type="entry name" value="IV_pilin_GFxxxE"/>
    <property type="match status" value="1"/>
</dbReference>
<comment type="caution">
    <text evidence="1">The sequence shown here is derived from an EMBL/GenBank/DDBJ whole genome shotgun (WGS) entry which is preliminary data.</text>
</comment>
<dbReference type="SUPFAM" id="SSF54523">
    <property type="entry name" value="Pili subunits"/>
    <property type="match status" value="1"/>
</dbReference>
<dbReference type="EMBL" id="AMFJ01036023">
    <property type="protein sequence ID" value="EKD25565.1"/>
    <property type="molecule type" value="Genomic_DNA"/>
</dbReference>